<dbReference type="GO" id="GO:0006366">
    <property type="term" value="P:transcription by RNA polymerase II"/>
    <property type="evidence" value="ECO:0007669"/>
    <property type="project" value="InterPro"/>
</dbReference>
<proteinExistence type="inferred from homology"/>
<dbReference type="AlphaFoldDB" id="A0A1Y2DHI1"/>
<evidence type="ECO:0000256" key="2">
    <source>
        <dbReference type="SAM" id="MobiDB-lite"/>
    </source>
</evidence>
<evidence type="ECO:0000256" key="1">
    <source>
        <dbReference type="ARBA" id="ARBA00009953"/>
    </source>
</evidence>
<feature type="compositionally biased region" description="Basic and acidic residues" evidence="2">
    <location>
        <begin position="220"/>
        <end position="231"/>
    </location>
</feature>
<feature type="region of interest" description="Disordered" evidence="2">
    <location>
        <begin position="1"/>
        <end position="99"/>
    </location>
</feature>
<comment type="caution">
    <text evidence="5">The sequence shown here is derived from an EMBL/GenBank/DDBJ whole genome shotgun (WGS) entry which is preliminary data.</text>
</comment>
<dbReference type="Pfam" id="PF08620">
    <property type="entry name" value="RPAP1_C"/>
    <property type="match status" value="1"/>
</dbReference>
<dbReference type="InParanoid" id="A0A1Y2DHI1"/>
<evidence type="ECO:0000313" key="6">
    <source>
        <dbReference type="Proteomes" id="UP000193689"/>
    </source>
</evidence>
<dbReference type="PANTHER" id="PTHR21483:SF18">
    <property type="entry name" value="RNA POLYMERASE II-ASSOCIATED PROTEIN 1"/>
    <property type="match status" value="1"/>
</dbReference>
<evidence type="ECO:0000313" key="5">
    <source>
        <dbReference type="EMBL" id="ORY58703.1"/>
    </source>
</evidence>
<evidence type="ECO:0000259" key="4">
    <source>
        <dbReference type="Pfam" id="PF08621"/>
    </source>
</evidence>
<dbReference type="EMBL" id="MCFJ01000015">
    <property type="protein sequence ID" value="ORY58703.1"/>
    <property type="molecule type" value="Genomic_DNA"/>
</dbReference>
<protein>
    <submittedName>
        <fullName evidence="5">RPAP1-like protein</fullName>
    </submittedName>
</protein>
<reference evidence="5 6" key="1">
    <citation type="submission" date="2016-07" db="EMBL/GenBank/DDBJ databases">
        <title>Pervasive Adenine N6-methylation of Active Genes in Fungi.</title>
        <authorList>
            <consortium name="DOE Joint Genome Institute"/>
            <person name="Mondo S.J."/>
            <person name="Dannebaum R.O."/>
            <person name="Kuo R.C."/>
            <person name="Labutti K."/>
            <person name="Haridas S."/>
            <person name="Kuo A."/>
            <person name="Salamov A."/>
            <person name="Ahrendt S.R."/>
            <person name="Lipzen A."/>
            <person name="Sullivan W."/>
            <person name="Andreopoulos W.B."/>
            <person name="Clum A."/>
            <person name="Lindquist E."/>
            <person name="Daum C."/>
            <person name="Ramamoorthy G.K."/>
            <person name="Gryganskyi A."/>
            <person name="Culley D."/>
            <person name="Magnuson J.K."/>
            <person name="James T.Y."/>
            <person name="O'Malley M.A."/>
            <person name="Stajich J.E."/>
            <person name="Spatafora J.W."/>
            <person name="Visel A."/>
            <person name="Grigoriev I.V."/>
        </authorList>
    </citation>
    <scope>NUCLEOTIDE SEQUENCE [LARGE SCALE GENOMIC DNA]</scope>
    <source>
        <strain evidence="5 6">CBS 129021</strain>
    </source>
</reference>
<feature type="compositionally biased region" description="Polar residues" evidence="2">
    <location>
        <begin position="63"/>
        <end position="78"/>
    </location>
</feature>
<dbReference type="OrthoDB" id="348201at2759"/>
<name>A0A1Y2DHI1_9PEZI</name>
<dbReference type="InterPro" id="IPR013930">
    <property type="entry name" value="RPAP1_N"/>
</dbReference>
<feature type="domain" description="RPAP1 C-terminal" evidence="3">
    <location>
        <begin position="301"/>
        <end position="367"/>
    </location>
</feature>
<feature type="region of interest" description="Disordered" evidence="2">
    <location>
        <begin position="142"/>
        <end position="249"/>
    </location>
</feature>
<dbReference type="STRING" id="1141098.A0A1Y2DHI1"/>
<accession>A0A1Y2DHI1</accession>
<dbReference type="GeneID" id="63777296"/>
<keyword evidence="6" id="KW-1185">Reference proteome</keyword>
<comment type="similarity">
    <text evidence="1">Belongs to the RPAP1 family.</text>
</comment>
<sequence>MIMEPTLLISDIQEKETASPKAPTFPQFKSSSTGFPEHKKRSRLSAFKQKRQLSTDSEKKPSVFTTASAEPLDGSSNGVPIANPAASDDPLMDAKSSIDRENNARLATMTDEEIEKARLELFNGMDSSLLEILLKRANLDEKHGKSPFDEPESATAQQDPPQTRVEDAATETKPAPRKRVTFAEDNTAPSPAAQATTQAAFEQRQHESVVDDDTAPSVPPEDHIIAEDAHSKPHWPKPPQTADLDPSDPDFLSSLHTKYFPSLPADPSKLAWMSPVPTPNSPADYDSPYHPSQTSLPVTALRFDFRGALLPPKISRAIPVTKGLHHHGEAPEAAGYTVAELAMLARSAVPGQRCMAYQTLGRIMYRLGRGEFGGPGDVISDGVWGQMVEGKIMESLYEEAGMDLDGGLGDGKGRGHRTAHAFAVEAIWLFEKGGFKERIRRGK</sequence>
<dbReference type="Pfam" id="PF08621">
    <property type="entry name" value="RPAP1_N"/>
    <property type="match status" value="1"/>
</dbReference>
<dbReference type="FunCoup" id="A0A1Y2DHI1">
    <property type="interactions" value="148"/>
</dbReference>
<dbReference type="Proteomes" id="UP000193689">
    <property type="component" value="Unassembled WGS sequence"/>
</dbReference>
<feature type="domain" description="RPAP1 N-terminal" evidence="4">
    <location>
        <begin position="97"/>
        <end position="141"/>
    </location>
</feature>
<feature type="compositionally biased region" description="Basic residues" evidence="2">
    <location>
        <begin position="38"/>
        <end position="51"/>
    </location>
</feature>
<organism evidence="5 6">
    <name type="scientific">Pseudomassariella vexata</name>
    <dbReference type="NCBI Taxonomy" id="1141098"/>
    <lineage>
        <taxon>Eukaryota</taxon>
        <taxon>Fungi</taxon>
        <taxon>Dikarya</taxon>
        <taxon>Ascomycota</taxon>
        <taxon>Pezizomycotina</taxon>
        <taxon>Sordariomycetes</taxon>
        <taxon>Xylariomycetidae</taxon>
        <taxon>Amphisphaeriales</taxon>
        <taxon>Pseudomassariaceae</taxon>
        <taxon>Pseudomassariella</taxon>
    </lineage>
</organism>
<dbReference type="InterPro" id="IPR013929">
    <property type="entry name" value="RPAP1_C"/>
</dbReference>
<dbReference type="PANTHER" id="PTHR21483">
    <property type="entry name" value="RNA POLYMERASE II-ASSOCIATED PROTEIN 1"/>
    <property type="match status" value="1"/>
</dbReference>
<gene>
    <name evidence="5" type="ORF">BCR38DRAFT_446345</name>
</gene>
<dbReference type="RefSeq" id="XP_040711515.1">
    <property type="nucleotide sequence ID" value="XM_040861084.1"/>
</dbReference>
<feature type="compositionally biased region" description="Low complexity" evidence="2">
    <location>
        <begin position="187"/>
        <end position="200"/>
    </location>
</feature>
<evidence type="ECO:0000259" key="3">
    <source>
        <dbReference type="Pfam" id="PF08620"/>
    </source>
</evidence>
<dbReference type="InterPro" id="IPR039913">
    <property type="entry name" value="RPAP1/Rba50"/>
</dbReference>